<organism evidence="2">
    <name type="scientific">freshwater metagenome</name>
    <dbReference type="NCBI Taxonomy" id="449393"/>
    <lineage>
        <taxon>unclassified sequences</taxon>
        <taxon>metagenomes</taxon>
        <taxon>ecological metagenomes</taxon>
    </lineage>
</organism>
<dbReference type="EMBL" id="CAEZTP010000050">
    <property type="protein sequence ID" value="CAB4573678.1"/>
    <property type="molecule type" value="Genomic_DNA"/>
</dbReference>
<feature type="region of interest" description="Disordered" evidence="1">
    <location>
        <begin position="89"/>
        <end position="108"/>
    </location>
</feature>
<reference evidence="2" key="1">
    <citation type="submission" date="2020-05" db="EMBL/GenBank/DDBJ databases">
        <authorList>
            <person name="Chiriac C."/>
            <person name="Salcher M."/>
            <person name="Ghai R."/>
            <person name="Kavagutti S V."/>
        </authorList>
    </citation>
    <scope>NUCLEOTIDE SEQUENCE</scope>
</reference>
<accession>A0A6J6EL79</accession>
<evidence type="ECO:0000256" key="1">
    <source>
        <dbReference type="SAM" id="MobiDB-lite"/>
    </source>
</evidence>
<evidence type="ECO:0000313" key="2">
    <source>
        <dbReference type="EMBL" id="CAB4573678.1"/>
    </source>
</evidence>
<sequence length="108" mass="11309">MRLASSKPAPILAEIPIAEVISSAFSFINIAAATAEPNVPQIDVAWKPRSKNTELPSFLSKPAMPSLHVTSIPKVIASRTSVGFEQSFEPTASAAGTTDALGCNTEGR</sequence>
<dbReference type="AlphaFoldDB" id="A0A6J6EL79"/>
<protein>
    <submittedName>
        <fullName evidence="2">Unannotated protein</fullName>
    </submittedName>
</protein>
<name>A0A6J6EL79_9ZZZZ</name>
<proteinExistence type="predicted"/>
<gene>
    <name evidence="2" type="ORF">UFOPK1698_00706</name>
</gene>